<keyword evidence="1 2" id="KW-0472">Membrane</keyword>
<dbReference type="AlphaFoldDB" id="A0A363ULK2"/>
<proteinExistence type="predicted"/>
<evidence type="ECO:0000313" key="4">
    <source>
        <dbReference type="Proteomes" id="UP000251800"/>
    </source>
</evidence>
<reference evidence="3 4" key="1">
    <citation type="submission" date="2018-05" db="EMBL/GenBank/DDBJ databases">
        <title>Abyssibacter profundi OUC007T gen. nov., sp. nov, a marine bacterium isolated from seawater of the Mariana Trench.</title>
        <authorList>
            <person name="Zhou S."/>
        </authorList>
    </citation>
    <scope>NUCLEOTIDE SEQUENCE [LARGE SCALE GENOMIC DNA]</scope>
    <source>
        <strain evidence="3 4">OUC007</strain>
    </source>
</reference>
<evidence type="ECO:0000313" key="3">
    <source>
        <dbReference type="EMBL" id="PWN56274.1"/>
    </source>
</evidence>
<keyword evidence="2" id="KW-0812">Transmembrane</keyword>
<dbReference type="GO" id="GO:0005886">
    <property type="term" value="C:plasma membrane"/>
    <property type="evidence" value="ECO:0007669"/>
    <property type="project" value="UniProtKB-SubCell"/>
</dbReference>
<organism evidence="3 4">
    <name type="scientific">Abyssibacter profundi</name>
    <dbReference type="NCBI Taxonomy" id="2182787"/>
    <lineage>
        <taxon>Bacteria</taxon>
        <taxon>Pseudomonadati</taxon>
        <taxon>Pseudomonadota</taxon>
        <taxon>Gammaproteobacteria</taxon>
        <taxon>Chromatiales</taxon>
        <taxon>Oceanococcaceae</taxon>
        <taxon>Abyssibacter</taxon>
    </lineage>
</organism>
<name>A0A363ULK2_9GAMM</name>
<protein>
    <recommendedName>
        <fullName evidence="1">Inner membrane protein</fullName>
    </recommendedName>
</protein>
<comment type="subcellular location">
    <subcellularLocation>
        <location evidence="1">Cell inner membrane</location>
        <topology evidence="1">Multi-pass membrane protein</topology>
    </subcellularLocation>
</comment>
<keyword evidence="2" id="KW-1133">Transmembrane helix</keyword>
<feature type="transmembrane region" description="Helical" evidence="2">
    <location>
        <begin position="100"/>
        <end position="118"/>
    </location>
</feature>
<keyword evidence="4" id="KW-1185">Reference proteome</keyword>
<dbReference type="OrthoDB" id="9816293at2"/>
<dbReference type="PANTHER" id="PTHR35813:SF1">
    <property type="entry name" value="INNER MEMBRANE PROTEIN YBAN"/>
    <property type="match status" value="1"/>
</dbReference>
<dbReference type="PANTHER" id="PTHR35813">
    <property type="entry name" value="INNER MEMBRANE PROTEIN YBAN"/>
    <property type="match status" value="1"/>
</dbReference>
<gene>
    <name evidence="3" type="ORF">DEH80_08395</name>
</gene>
<keyword evidence="1" id="KW-0997">Cell inner membrane</keyword>
<keyword evidence="1" id="KW-1003">Cell membrane</keyword>
<dbReference type="RefSeq" id="WP_109720045.1">
    <property type="nucleotide sequence ID" value="NZ_QEQK01000006.1"/>
</dbReference>
<dbReference type="PIRSF" id="PIRSF016789">
    <property type="entry name" value="DUF454"/>
    <property type="match status" value="1"/>
</dbReference>
<feature type="transmembrane region" description="Helical" evidence="2">
    <location>
        <begin position="12"/>
        <end position="45"/>
    </location>
</feature>
<evidence type="ECO:0000256" key="2">
    <source>
        <dbReference type="SAM" id="Phobius"/>
    </source>
</evidence>
<comment type="caution">
    <text evidence="3">The sequence shown here is derived from an EMBL/GenBank/DDBJ whole genome shotgun (WGS) entry which is preliminary data.</text>
</comment>
<sequence length="132" mass="14820">MTGPRLSRLLWWLLAYTCLLLGLIGIVLPGLPTTVFILLAAWAATRGSPRLQAWLERHPRFGPAIRNWRDHGTVPRSAKRLATWMMVLSWLTTTATTRDWRISTGLLVILVGVGTWLWRRPEPAPASDGPSN</sequence>
<dbReference type="EMBL" id="QEQK01000006">
    <property type="protein sequence ID" value="PWN56274.1"/>
    <property type="molecule type" value="Genomic_DNA"/>
</dbReference>
<dbReference type="Pfam" id="PF04304">
    <property type="entry name" value="DUF454"/>
    <property type="match status" value="1"/>
</dbReference>
<dbReference type="InterPro" id="IPR007401">
    <property type="entry name" value="DUF454"/>
</dbReference>
<evidence type="ECO:0000256" key="1">
    <source>
        <dbReference type="PIRNR" id="PIRNR016789"/>
    </source>
</evidence>
<dbReference type="Proteomes" id="UP000251800">
    <property type="component" value="Unassembled WGS sequence"/>
</dbReference>
<accession>A0A363ULK2</accession>